<feature type="transmembrane region" description="Helical" evidence="7">
    <location>
        <begin position="225"/>
        <end position="244"/>
    </location>
</feature>
<dbReference type="PROSITE" id="PS50156">
    <property type="entry name" value="SSD"/>
    <property type="match status" value="2"/>
</dbReference>
<evidence type="ECO:0000259" key="8">
    <source>
        <dbReference type="PROSITE" id="PS50156"/>
    </source>
</evidence>
<feature type="transmembrane region" description="Helical" evidence="7">
    <location>
        <begin position="271"/>
        <end position="291"/>
    </location>
</feature>
<feature type="transmembrane region" description="Helical" evidence="7">
    <location>
        <begin position="599"/>
        <end position="624"/>
    </location>
</feature>
<evidence type="ECO:0000256" key="1">
    <source>
        <dbReference type="ARBA" id="ARBA00004651"/>
    </source>
</evidence>
<dbReference type="Proteomes" id="UP001500390">
    <property type="component" value="Unassembled WGS sequence"/>
</dbReference>
<comment type="subcellular location">
    <subcellularLocation>
        <location evidence="1">Cell membrane</location>
        <topology evidence="1">Multi-pass membrane protein</topology>
    </subcellularLocation>
</comment>
<evidence type="ECO:0000313" key="10">
    <source>
        <dbReference type="Proteomes" id="UP001500390"/>
    </source>
</evidence>
<feature type="domain" description="SSD" evidence="8">
    <location>
        <begin position="204"/>
        <end position="322"/>
    </location>
</feature>
<feature type="transmembrane region" description="Helical" evidence="7">
    <location>
        <begin position="559"/>
        <end position="578"/>
    </location>
</feature>
<sequence>MGNLAHAITRKWVAGILALVAILGAGAIIGVIGQAEGPPTAVAALPDGTDSKAAAELRAELPEAEGSAAVVLYSSEAALTPEQLGVVQERARTLPGATGAPPAVAEDGTAATVFIPVNTSDAVETAEVVGDLREAAKAGLPDGLTAQVTGPAAIQADLAAVFDGANFRLLAATASVVALLLVITYRSPVLWLVPLTVVGVADQLAAVAATHTLAAFDVLWDESTIGILSVLVFGAGTDYALLLISRYRDQLRVTEDRREAMAIALRRTTEAIIASSSTVVIGLLTLLLSLFPATRGLGLACAVGVVVAAFFVLVVLPAALVVFGRWIFWPKVPKVGQAGLADGNSLWRRIGEAVAKRPAGFVTVTLLALAVMAGGITQIKTGLDGPDQFLQKPEAIAAAERLGESFPAGAADPTIVVTRGDGEAVAATANAVDGITDARVVASGNGVTEVDAIIDAAPGSDEAEATVTALREALAAQADTHVGGTEAEAMDASTSAARDRQVIFPIILALVLVSLAALLRSVVAPVILVATVVATYLASLGLSWVLFTQVLGFERLDDGVPLLAFVFLVALGVDYNIFLITRAAEEAKDHGSRSGMLRALAATGGVITSAGILLAAVFAVLGVLPLVVLAQLGVIICIGVLLDTLVVRTVLVPAIALILGDRFWWPRRVDQRASAEDAAGSAERAAGPVPVGGA</sequence>
<reference evidence="10" key="1">
    <citation type="journal article" date="2019" name="Int. J. Syst. Evol. Microbiol.">
        <title>The Global Catalogue of Microorganisms (GCM) 10K type strain sequencing project: providing services to taxonomists for standard genome sequencing and annotation.</title>
        <authorList>
            <consortium name="The Broad Institute Genomics Platform"/>
            <consortium name="The Broad Institute Genome Sequencing Center for Infectious Disease"/>
            <person name="Wu L."/>
            <person name="Ma J."/>
        </authorList>
    </citation>
    <scope>NUCLEOTIDE SEQUENCE [LARGE SCALE GENOMIC DNA]</scope>
    <source>
        <strain evidence="10">JCM 17738</strain>
    </source>
</reference>
<feature type="transmembrane region" description="Helical" evidence="7">
    <location>
        <begin position="526"/>
        <end position="547"/>
    </location>
</feature>
<comment type="similarity">
    <text evidence="2">Belongs to the resistance-nodulation-cell division (RND) (TC 2.A.6) family. MmpL subfamily.</text>
</comment>
<dbReference type="PANTHER" id="PTHR33406:SF6">
    <property type="entry name" value="MEMBRANE PROTEIN YDGH-RELATED"/>
    <property type="match status" value="1"/>
</dbReference>
<evidence type="ECO:0000256" key="2">
    <source>
        <dbReference type="ARBA" id="ARBA00010157"/>
    </source>
</evidence>
<feature type="transmembrane region" description="Helical" evidence="7">
    <location>
        <begin position="358"/>
        <end position="379"/>
    </location>
</feature>
<evidence type="ECO:0000256" key="4">
    <source>
        <dbReference type="ARBA" id="ARBA00022692"/>
    </source>
</evidence>
<feature type="transmembrane region" description="Helical" evidence="7">
    <location>
        <begin position="12"/>
        <end position="32"/>
    </location>
</feature>
<dbReference type="InterPro" id="IPR050545">
    <property type="entry name" value="Mycobact_MmpL"/>
</dbReference>
<keyword evidence="4 7" id="KW-0812">Transmembrane</keyword>
<dbReference type="PANTHER" id="PTHR33406">
    <property type="entry name" value="MEMBRANE PROTEIN MJ1562-RELATED"/>
    <property type="match status" value="1"/>
</dbReference>
<feature type="transmembrane region" description="Helical" evidence="7">
    <location>
        <begin position="630"/>
        <end position="659"/>
    </location>
</feature>
<dbReference type="InterPro" id="IPR004869">
    <property type="entry name" value="MMPL_dom"/>
</dbReference>
<comment type="caution">
    <text evidence="9">The sequence shown here is derived from an EMBL/GenBank/DDBJ whole genome shotgun (WGS) entry which is preliminary data.</text>
</comment>
<feature type="transmembrane region" description="Helical" evidence="7">
    <location>
        <begin position="502"/>
        <end position="519"/>
    </location>
</feature>
<feature type="transmembrane region" description="Helical" evidence="7">
    <location>
        <begin position="190"/>
        <end position="213"/>
    </location>
</feature>
<dbReference type="InterPro" id="IPR000731">
    <property type="entry name" value="SSD"/>
</dbReference>
<dbReference type="RefSeq" id="WP_159900309.1">
    <property type="nucleotide sequence ID" value="NZ_BAABFX010000026.1"/>
</dbReference>
<evidence type="ECO:0000256" key="5">
    <source>
        <dbReference type="ARBA" id="ARBA00022989"/>
    </source>
</evidence>
<feature type="transmembrane region" description="Helical" evidence="7">
    <location>
        <begin position="297"/>
        <end position="324"/>
    </location>
</feature>
<proteinExistence type="inferred from homology"/>
<evidence type="ECO:0000313" key="9">
    <source>
        <dbReference type="EMBL" id="GAA4395730.1"/>
    </source>
</evidence>
<feature type="domain" description="SSD" evidence="8">
    <location>
        <begin position="529"/>
        <end position="657"/>
    </location>
</feature>
<dbReference type="SUPFAM" id="SSF82866">
    <property type="entry name" value="Multidrug efflux transporter AcrB transmembrane domain"/>
    <property type="match status" value="2"/>
</dbReference>
<gene>
    <name evidence="9" type="ORF">GCM10023153_18010</name>
</gene>
<accession>A0ABP8JTY1</accession>
<dbReference type="EMBL" id="BAABFX010000026">
    <property type="protein sequence ID" value="GAA4395730.1"/>
    <property type="molecule type" value="Genomic_DNA"/>
</dbReference>
<evidence type="ECO:0000256" key="6">
    <source>
        <dbReference type="ARBA" id="ARBA00023136"/>
    </source>
</evidence>
<keyword evidence="10" id="KW-1185">Reference proteome</keyword>
<dbReference type="Gene3D" id="1.20.1640.10">
    <property type="entry name" value="Multidrug efflux transporter AcrB transmembrane domain"/>
    <property type="match status" value="2"/>
</dbReference>
<evidence type="ECO:0000256" key="3">
    <source>
        <dbReference type="ARBA" id="ARBA00022475"/>
    </source>
</evidence>
<evidence type="ECO:0000256" key="7">
    <source>
        <dbReference type="SAM" id="Phobius"/>
    </source>
</evidence>
<keyword evidence="3" id="KW-1003">Cell membrane</keyword>
<keyword evidence="5 7" id="KW-1133">Transmembrane helix</keyword>
<feature type="transmembrane region" description="Helical" evidence="7">
    <location>
        <begin position="165"/>
        <end position="183"/>
    </location>
</feature>
<protein>
    <submittedName>
        <fullName evidence="9">MMPL family transporter</fullName>
    </submittedName>
</protein>
<dbReference type="Pfam" id="PF03176">
    <property type="entry name" value="MMPL"/>
    <property type="match status" value="2"/>
</dbReference>
<keyword evidence="6 7" id="KW-0472">Membrane</keyword>
<organism evidence="9 10">
    <name type="scientific">Ornithinibacter aureus</name>
    <dbReference type="NCBI Taxonomy" id="622664"/>
    <lineage>
        <taxon>Bacteria</taxon>
        <taxon>Bacillati</taxon>
        <taxon>Actinomycetota</taxon>
        <taxon>Actinomycetes</taxon>
        <taxon>Micrococcales</taxon>
        <taxon>Intrasporangiaceae</taxon>
        <taxon>Ornithinibacter</taxon>
    </lineage>
</organism>
<name>A0ABP8JTY1_9MICO</name>